<dbReference type="Proteomes" id="UP000194003">
    <property type="component" value="Unassembled WGS sequence"/>
</dbReference>
<evidence type="ECO:0000313" key="1">
    <source>
        <dbReference type="EMBL" id="OSM05047.1"/>
    </source>
</evidence>
<dbReference type="EMBL" id="LVJN01000018">
    <property type="protein sequence ID" value="OSM05047.1"/>
    <property type="molecule type" value="Genomic_DNA"/>
</dbReference>
<proteinExistence type="predicted"/>
<dbReference type="RefSeq" id="WP_085441688.1">
    <property type="nucleotide sequence ID" value="NZ_LVJN01000018.1"/>
</dbReference>
<keyword evidence="2" id="KW-1185">Reference proteome</keyword>
<dbReference type="STRING" id="1434232.MAIT1_03179"/>
<dbReference type="AlphaFoldDB" id="A0A1Y2K6W5"/>
<evidence type="ECO:0000313" key="2">
    <source>
        <dbReference type="Proteomes" id="UP000194003"/>
    </source>
</evidence>
<reference evidence="1 2" key="1">
    <citation type="journal article" date="2016" name="BMC Genomics">
        <title>Combined genomic and structural analyses of a cultured magnetotactic bacterium reveals its niche adaptation to a dynamic environment.</title>
        <authorList>
            <person name="Araujo A.C."/>
            <person name="Morillo V."/>
            <person name="Cypriano J."/>
            <person name="Teixeira L.C."/>
            <person name="Leao P."/>
            <person name="Lyra S."/>
            <person name="Almeida L.G."/>
            <person name="Bazylinski D.A."/>
            <person name="Vasconcellos A.T."/>
            <person name="Abreu F."/>
            <person name="Lins U."/>
        </authorList>
    </citation>
    <scope>NUCLEOTIDE SEQUENCE [LARGE SCALE GENOMIC DNA]</scope>
    <source>
        <strain evidence="1 2">IT-1</strain>
    </source>
</reference>
<dbReference type="OrthoDB" id="5458135at2"/>
<protein>
    <submittedName>
        <fullName evidence="1">Uncharacterized protein</fullName>
    </submittedName>
</protein>
<organism evidence="1 2">
    <name type="scientific">Magnetofaba australis IT-1</name>
    <dbReference type="NCBI Taxonomy" id="1434232"/>
    <lineage>
        <taxon>Bacteria</taxon>
        <taxon>Pseudomonadati</taxon>
        <taxon>Pseudomonadota</taxon>
        <taxon>Magnetococcia</taxon>
        <taxon>Magnetococcales</taxon>
        <taxon>Magnetococcaceae</taxon>
        <taxon>Magnetofaba</taxon>
    </lineage>
</organism>
<comment type="caution">
    <text evidence="1">The sequence shown here is derived from an EMBL/GenBank/DDBJ whole genome shotgun (WGS) entry which is preliminary data.</text>
</comment>
<name>A0A1Y2K6W5_9PROT</name>
<sequence length="325" mass="36020">MFPARLIAGAFLTSAALSRQGRTDAMFKRAKEEEALSVSFYQESRNDLKTASQDAVTALRELGETRLKMVGESLCRTAERILSEPQLTAALTPAQHEHLVTVRETGRQARTLLSYGQAASPCMLVGVGAFGIANLVKPAAGETFMDWMRQRVEESCAIRFLISEEPCATNLPKPSGGFLGVDCEQLTASFMRNTLSREKMAERKMENAHKNREMTKRAVSSMDKQAQLFSGFAQVANSYREHMERTDRDNGILMRRLTPTRIATGDWSPQLLTWCLDALELLDELSQRPLVTADGGFHIEVRPMLARGRALSKEMSAPQTSDASA</sequence>
<gene>
    <name evidence="1" type="ORF">MAIT1_03179</name>
</gene>
<accession>A0A1Y2K6W5</accession>